<dbReference type="AlphaFoldDB" id="A0A1M6ER99"/>
<dbReference type="InterPro" id="IPR006944">
    <property type="entry name" value="Phage/GTA_portal"/>
</dbReference>
<gene>
    <name evidence="1" type="ORF">SAMN05444350_11022</name>
</gene>
<evidence type="ECO:0000313" key="1">
    <source>
        <dbReference type="EMBL" id="SHI87926.1"/>
    </source>
</evidence>
<dbReference type="InterPro" id="IPR006427">
    <property type="entry name" value="Portal_HK97"/>
</dbReference>
<dbReference type="EMBL" id="FQZN01000010">
    <property type="protein sequence ID" value="SHI87926.1"/>
    <property type="molecule type" value="Genomic_DNA"/>
</dbReference>
<sequence>MGLKEYFSNKIGSAQRRADEPGKDAVVSPSLPKIPNQPINVYSTDQAMKLSAAYRCTAILSGTIASMPLLIERKSNGYFSLDEQHELYRLLDVQPNSRMNIFEFIRNMVCHIINEGNAYIVIKRKFGAVSELVLCSKNTVFYDILHDYYTISDPYNHLYGRYEPYEVIHLRNNSLDGGYTGVSTITYASRIFSIAASADNQNLRTFQNGSKIKGLVSGKSLSGAIGTNTLTDKQGKDVGERIEEQFNGGRDIAYISGDMSFQQLSINPIDAQLLGTKELCVLDICRFYGVHPDKVFAGQPTNYKASEMSNVSFLTDTLQPILRQIETEFRAKLIANPVAHVYRIRFDRAALYQTDLTTQMAYYKGQIESGLKTPNEIRMMQGDAPLPGGDVAFISCNVAPINSAKIKGETASIIEDEKMEIPKL</sequence>
<proteinExistence type="predicted"/>
<accession>A0A1M6ER99</accession>
<reference evidence="2" key="1">
    <citation type="submission" date="2016-11" db="EMBL/GenBank/DDBJ databases">
        <authorList>
            <person name="Varghese N."/>
            <person name="Submissions S."/>
        </authorList>
    </citation>
    <scope>NUCLEOTIDE SEQUENCE [LARGE SCALE GENOMIC DNA]</scope>
    <source>
        <strain evidence="2">DSM 26884</strain>
    </source>
</reference>
<dbReference type="GeneID" id="92711987"/>
<name>A0A1M6ER99_9BACE</name>
<dbReference type="Proteomes" id="UP000184192">
    <property type="component" value="Unassembled WGS sequence"/>
</dbReference>
<protein>
    <submittedName>
        <fullName evidence="1">Phage portal protein, HK97 family</fullName>
    </submittedName>
</protein>
<dbReference type="eggNOG" id="COG4695">
    <property type="taxonomic scope" value="Bacteria"/>
</dbReference>
<dbReference type="Pfam" id="PF04860">
    <property type="entry name" value="Phage_portal"/>
    <property type="match status" value="1"/>
</dbReference>
<organism evidence="1 2">
    <name type="scientific">Bacteroides stercorirosoris</name>
    <dbReference type="NCBI Taxonomy" id="871324"/>
    <lineage>
        <taxon>Bacteria</taxon>
        <taxon>Pseudomonadati</taxon>
        <taxon>Bacteroidota</taxon>
        <taxon>Bacteroidia</taxon>
        <taxon>Bacteroidales</taxon>
        <taxon>Bacteroidaceae</taxon>
        <taxon>Bacteroides</taxon>
    </lineage>
</organism>
<evidence type="ECO:0000313" key="2">
    <source>
        <dbReference type="Proteomes" id="UP000184192"/>
    </source>
</evidence>
<keyword evidence="2" id="KW-1185">Reference proteome</keyword>
<dbReference type="NCBIfam" id="TIGR01537">
    <property type="entry name" value="portal_HK97"/>
    <property type="match status" value="1"/>
</dbReference>
<dbReference type="RefSeq" id="WP_073313454.1">
    <property type="nucleotide sequence ID" value="NZ_FQZN01000010.1"/>
</dbReference>